<evidence type="ECO:0000313" key="3">
    <source>
        <dbReference type="Proteomes" id="UP000756921"/>
    </source>
</evidence>
<proteinExistence type="predicted"/>
<keyword evidence="3" id="KW-1185">Reference proteome</keyword>
<feature type="region of interest" description="Disordered" evidence="1">
    <location>
        <begin position="31"/>
        <end position="66"/>
    </location>
</feature>
<evidence type="ECO:0000313" key="2">
    <source>
        <dbReference type="EMBL" id="KAF9738310.1"/>
    </source>
</evidence>
<sequence>MSHSRIDKNKSPVLSPDPSTIYTLATKTAHHDVRATDAPSASMGPPPVIDHVSRDHDQNISESSAH</sequence>
<dbReference type="Proteomes" id="UP000756921">
    <property type="component" value="Unassembled WGS sequence"/>
</dbReference>
<comment type="caution">
    <text evidence="2">The sequence shown here is derived from an EMBL/GenBank/DDBJ whole genome shotgun (WGS) entry which is preliminary data.</text>
</comment>
<gene>
    <name evidence="2" type="ORF">PMIN01_03593</name>
</gene>
<feature type="compositionally biased region" description="Basic and acidic residues" evidence="1">
    <location>
        <begin position="51"/>
        <end position="66"/>
    </location>
</feature>
<dbReference type="EMBL" id="WJXW01000003">
    <property type="protein sequence ID" value="KAF9738310.1"/>
    <property type="molecule type" value="Genomic_DNA"/>
</dbReference>
<organism evidence="2 3">
    <name type="scientific">Paraphaeosphaeria minitans</name>
    <dbReference type="NCBI Taxonomy" id="565426"/>
    <lineage>
        <taxon>Eukaryota</taxon>
        <taxon>Fungi</taxon>
        <taxon>Dikarya</taxon>
        <taxon>Ascomycota</taxon>
        <taxon>Pezizomycotina</taxon>
        <taxon>Dothideomycetes</taxon>
        <taxon>Pleosporomycetidae</taxon>
        <taxon>Pleosporales</taxon>
        <taxon>Massarineae</taxon>
        <taxon>Didymosphaeriaceae</taxon>
        <taxon>Paraphaeosphaeria</taxon>
    </lineage>
</organism>
<reference evidence="2" key="1">
    <citation type="journal article" date="2020" name="Mol. Plant Microbe Interact.">
        <title>Genome Sequence of the Biocontrol Agent Coniothyrium minitans strain Conio (IMI 134523).</title>
        <authorList>
            <person name="Patel D."/>
            <person name="Shittu T.A."/>
            <person name="Baroncelli R."/>
            <person name="Muthumeenakshi S."/>
            <person name="Osborne T.H."/>
            <person name="Janganan T.K."/>
            <person name="Sreenivasaprasad S."/>
        </authorList>
    </citation>
    <scope>NUCLEOTIDE SEQUENCE</scope>
    <source>
        <strain evidence="2">Conio</strain>
    </source>
</reference>
<accession>A0A9P6KTI5</accession>
<evidence type="ECO:0000256" key="1">
    <source>
        <dbReference type="SAM" id="MobiDB-lite"/>
    </source>
</evidence>
<protein>
    <submittedName>
        <fullName evidence="2">Uncharacterized protein</fullName>
    </submittedName>
</protein>
<dbReference type="AlphaFoldDB" id="A0A9P6KTI5"/>
<name>A0A9P6KTI5_9PLEO</name>